<dbReference type="Gene3D" id="3.40.50.300">
    <property type="entry name" value="P-loop containing nucleotide triphosphate hydrolases"/>
    <property type="match status" value="1"/>
</dbReference>
<feature type="compositionally biased region" description="Polar residues" evidence="1">
    <location>
        <begin position="598"/>
        <end position="613"/>
    </location>
</feature>
<evidence type="ECO:0000256" key="1">
    <source>
        <dbReference type="SAM" id="MobiDB-lite"/>
    </source>
</evidence>
<dbReference type="EMBL" id="JAWZYT010001867">
    <property type="protein sequence ID" value="KAK4308629.1"/>
    <property type="molecule type" value="Genomic_DNA"/>
</dbReference>
<feature type="compositionally biased region" description="Acidic residues" evidence="1">
    <location>
        <begin position="1000"/>
        <end position="1010"/>
    </location>
</feature>
<organism evidence="3 4">
    <name type="scientific">Petrolisthes manimaculis</name>
    <dbReference type="NCBI Taxonomy" id="1843537"/>
    <lineage>
        <taxon>Eukaryota</taxon>
        <taxon>Metazoa</taxon>
        <taxon>Ecdysozoa</taxon>
        <taxon>Arthropoda</taxon>
        <taxon>Crustacea</taxon>
        <taxon>Multicrustacea</taxon>
        <taxon>Malacostraca</taxon>
        <taxon>Eumalacostraca</taxon>
        <taxon>Eucarida</taxon>
        <taxon>Decapoda</taxon>
        <taxon>Pleocyemata</taxon>
        <taxon>Anomura</taxon>
        <taxon>Galatheoidea</taxon>
        <taxon>Porcellanidae</taxon>
        <taxon>Petrolisthes</taxon>
    </lineage>
</organism>
<gene>
    <name evidence="3" type="ORF">Pmani_019688</name>
</gene>
<dbReference type="SUPFAM" id="SSF52540">
    <property type="entry name" value="P-loop containing nucleoside triphosphate hydrolases"/>
    <property type="match status" value="2"/>
</dbReference>
<keyword evidence="4" id="KW-1185">Reference proteome</keyword>
<feature type="region of interest" description="Disordered" evidence="1">
    <location>
        <begin position="909"/>
        <end position="1026"/>
    </location>
</feature>
<evidence type="ECO:0000313" key="3">
    <source>
        <dbReference type="EMBL" id="KAK4308629.1"/>
    </source>
</evidence>
<feature type="compositionally biased region" description="Acidic residues" evidence="1">
    <location>
        <begin position="949"/>
        <end position="959"/>
    </location>
</feature>
<feature type="region of interest" description="Disordered" evidence="1">
    <location>
        <begin position="453"/>
        <end position="613"/>
    </location>
</feature>
<dbReference type="InterPro" id="IPR007111">
    <property type="entry name" value="NACHT_NTPase"/>
</dbReference>
<dbReference type="PANTHER" id="PTHR43670">
    <property type="entry name" value="HEAT SHOCK PROTEIN 26"/>
    <property type="match status" value="1"/>
</dbReference>
<feature type="compositionally biased region" description="Polar residues" evidence="1">
    <location>
        <begin position="8"/>
        <end position="72"/>
    </location>
</feature>
<name>A0AAE1U7D9_9EUCA</name>
<protein>
    <recommendedName>
        <fullName evidence="2">NACHT domain-containing protein</fullName>
    </recommendedName>
</protein>
<dbReference type="PRINTS" id="PR01217">
    <property type="entry name" value="PRICHEXTENSN"/>
</dbReference>
<dbReference type="GO" id="GO:0005737">
    <property type="term" value="C:cytoplasm"/>
    <property type="evidence" value="ECO:0007669"/>
    <property type="project" value="TreeGrafter"/>
</dbReference>
<dbReference type="PROSITE" id="PS50837">
    <property type="entry name" value="NACHT"/>
    <property type="match status" value="1"/>
</dbReference>
<dbReference type="Pfam" id="PF05729">
    <property type="entry name" value="NACHT"/>
    <property type="match status" value="1"/>
</dbReference>
<evidence type="ECO:0000313" key="4">
    <source>
        <dbReference type="Proteomes" id="UP001292094"/>
    </source>
</evidence>
<reference evidence="3" key="1">
    <citation type="submission" date="2023-11" db="EMBL/GenBank/DDBJ databases">
        <title>Genome assemblies of two species of porcelain crab, Petrolisthes cinctipes and Petrolisthes manimaculis (Anomura: Porcellanidae).</title>
        <authorList>
            <person name="Angst P."/>
        </authorList>
    </citation>
    <scope>NUCLEOTIDE SEQUENCE</scope>
    <source>
        <strain evidence="3">PB745_02</strain>
        <tissue evidence="3">Gill</tissue>
    </source>
</reference>
<evidence type="ECO:0000259" key="2">
    <source>
        <dbReference type="PROSITE" id="PS50837"/>
    </source>
</evidence>
<feature type="compositionally biased region" description="Acidic residues" evidence="1">
    <location>
        <begin position="966"/>
        <end position="976"/>
    </location>
</feature>
<feature type="compositionally biased region" description="Acidic residues" evidence="1">
    <location>
        <begin position="913"/>
        <end position="925"/>
    </location>
</feature>
<comment type="caution">
    <text evidence="3">The sequence shown here is derived from an EMBL/GenBank/DDBJ whole genome shotgun (WGS) entry which is preliminary data.</text>
</comment>
<dbReference type="PANTHER" id="PTHR43670:SF131">
    <property type="entry name" value="LRRGT00202"/>
    <property type="match status" value="1"/>
</dbReference>
<feature type="domain" description="NACHT" evidence="2">
    <location>
        <begin position="1021"/>
        <end position="1149"/>
    </location>
</feature>
<accession>A0AAE1U7D9</accession>
<sequence length="1698" mass="193424">MGKRLSTNRKGTSSTTNQPNIASQSSNMQGTSSTTNQPNIASQSSNMQGTSSTTNQPNIASQSSNMQGTSSTTNQPYMDYYTKLIYTIHAIAQPVVYIVFRLGTPQKSPQEDIFTYLNRLPTTTAVNFHPVRSARRMLSQKQKELMRENPDGSKWNIPMLFLAIKVACIHVAPFNDPAWSSDGAGIESSLYMLKQLRNKVFHQASAINKSEFKNIMHGLRETLVDIIQEASLRYGKSTTYSNELIQNVHKGVDHVISGDLREPILIEIIEIIHTIYQPLLYQILCIGTPKKQQDFLTYFQSFSNEFTSSKNRKIFTSEDKKIMSENLDGSKWDISLLFKCIKYGCEGLAPFDDRVWTDYGGTQLENYLYRVKSQWNSSFEMGLLVFLHTVDEMCQTCIDTLNAAQLRYQEYMTTSQCDQLIQQVLVHVDQIKQRYQSEDVLLPIVKMYPPGPAITASPPTNTPGPAITASPPTNTPGPAITASPPTNTPEPAITASPPTNTPEPAITASPPTNTPGPAITASPPTNTPEPAITASPPTNTPEPAITASPPTNTPEPAITASPPTNTPEPAITASPPTNTPEPAITASPPTNTPGPAITASQSIDHQGTPSMTDQPSEYYGLKLIKMHWFVLQPCMYHILCLGTQMKPPDKNFIEYLKDLPQPSTACGLEHSTAGITQPIYNVQPLTPPNYKPGDQGIFNAQQKKKIRKDLDGKGFDIALLHPCIKLGCVGVAPQKDPVWINEGTELENCLFLIKKERNDVMHETLKLNESQFLEKVVKLREIIHNTLINTQHRYVHLMSLSECNQYKEKVDKDIDNIRDERLGIDELQKHSLPMLMQMFIPDAADELKEKLKVHNVVTLLDFVKSCDSKEMCLKIQNIFTRIKMVKGKEQTSQTHMDYRKLLTWIQAKAKDKEEEEEEQQEEEEEDKQHEGNEEEQQEEEEEDKQHEGNEEEQQEEEEEDKQHEGNEEEQQEEEEEDKQHEGNEEEQQEEEEEDKQHEGNEEEQQEEEEEDKQHEGTPKPQMLILEGPAGMGKTTLTMLMVNEWLDSVRDTKEESDKRTIEGLDYYDLVLKINCRDSHLTSFEDLLKHYMNKTFCKYRNLLPCLTKECRLLIIIDGYDERNSKSRELIEDVLLHLKHSNNSTILCTTRPEHLVDFIQIVPSEYEKNVMELTGIPVDLRADFMEKYFQEIKRVMGSKESGQELVDKVEREKHKEHYNVPLNLAILAWLFHFQPAKVTDVSSQTELYYHTHQMLKDKLDDRLVMHNLTKNDDKWEREDKIEEWLLEFYQKTFLTLSDNILYLDKPIINDLRSVCRRLKLPPLEVLGAFLTLKTTSEHGTILEQYSIAHKGLQENYAALHILKTFQKHPKNTIIATMENTLGVKIENFKFYLNMFKHLAGLLDLEISNPSEGLIWEIVELIEKAGESSQNAWLDILEEVKISEVFLKAVARCFPIQDGIVVKETRAAVYSILLPLLCPARVIVDIRSDPTPLLPALTNHTCTRVELWHHWYHPNNSTSQLRNLLSCDSLRVFRGHGTVELDRLPASLKELMIAISEDNQARSMLPLLMTQQMHLQHLEVHVTTKVSTEAITNPLPDVTTVFEKPGVSLILSNVKEGEEGWVCEVTAKLQPSQGYWRLEFPRSTVTEDGWIQIIEGLHQKRVKVHLLWLSNCNTTQEHRLDDLASNKLGAKLERMDFTAWEK</sequence>
<proteinExistence type="predicted"/>
<dbReference type="Proteomes" id="UP001292094">
    <property type="component" value="Unassembled WGS sequence"/>
</dbReference>
<feature type="compositionally biased region" description="Acidic residues" evidence="1">
    <location>
        <begin position="983"/>
        <end position="993"/>
    </location>
</feature>
<feature type="region of interest" description="Disordered" evidence="1">
    <location>
        <begin position="1"/>
        <end position="72"/>
    </location>
</feature>
<feature type="compositionally biased region" description="Acidic residues" evidence="1">
    <location>
        <begin position="932"/>
        <end position="942"/>
    </location>
</feature>
<dbReference type="InterPro" id="IPR027417">
    <property type="entry name" value="P-loop_NTPase"/>
</dbReference>